<protein>
    <submittedName>
        <fullName evidence="2">Uncharacterized protein</fullName>
    </submittedName>
</protein>
<evidence type="ECO:0000256" key="1">
    <source>
        <dbReference type="SAM" id="Phobius"/>
    </source>
</evidence>
<feature type="transmembrane region" description="Helical" evidence="1">
    <location>
        <begin position="167"/>
        <end position="186"/>
    </location>
</feature>
<evidence type="ECO:0000313" key="3">
    <source>
        <dbReference type="EMBL" id="SPQ97311.1"/>
    </source>
</evidence>
<dbReference type="Proteomes" id="UP000039324">
    <property type="component" value="Unassembled WGS sequence"/>
</dbReference>
<evidence type="ECO:0000313" key="2">
    <source>
        <dbReference type="EMBL" id="CEO99294.1"/>
    </source>
</evidence>
<reference evidence="3 5" key="2">
    <citation type="submission" date="2018-03" db="EMBL/GenBank/DDBJ databases">
        <authorList>
            <person name="Fogelqvist J."/>
        </authorList>
    </citation>
    <scope>NUCLEOTIDE SEQUENCE [LARGE SCALE GENOMIC DNA]</scope>
</reference>
<keyword evidence="1" id="KW-1133">Transmembrane helix</keyword>
<evidence type="ECO:0000313" key="5">
    <source>
        <dbReference type="Proteomes" id="UP000290189"/>
    </source>
</evidence>
<geneLocation type="mitochondrion" evidence="3"/>
<evidence type="ECO:0000313" key="4">
    <source>
        <dbReference type="Proteomes" id="UP000039324"/>
    </source>
</evidence>
<gene>
    <name evidence="2" type="ORF">PBRA_001200</name>
    <name evidence="3" type="ORF">PLBR_LOCUS4526</name>
</gene>
<keyword evidence="1" id="KW-0472">Membrane</keyword>
<name>A0A0G4IVY8_PLABS</name>
<dbReference type="PANTHER" id="PTHR46726:SF1">
    <property type="entry name" value="TWO-PORE CALCIUM CHANNEL 3"/>
    <property type="match status" value="1"/>
</dbReference>
<feature type="transmembrane region" description="Helical" evidence="1">
    <location>
        <begin position="193"/>
        <end position="212"/>
    </location>
</feature>
<keyword evidence="1" id="KW-0812">Transmembrane</keyword>
<dbReference type="Proteomes" id="UP000290189">
    <property type="component" value="Unassembled WGS sequence"/>
</dbReference>
<organism evidence="2 4">
    <name type="scientific">Plasmodiophora brassicae</name>
    <name type="common">Clubroot disease agent</name>
    <dbReference type="NCBI Taxonomy" id="37360"/>
    <lineage>
        <taxon>Eukaryota</taxon>
        <taxon>Sar</taxon>
        <taxon>Rhizaria</taxon>
        <taxon>Endomyxa</taxon>
        <taxon>Phytomyxea</taxon>
        <taxon>Plasmodiophorida</taxon>
        <taxon>Plasmodiophoridae</taxon>
        <taxon>Plasmodiophora</taxon>
    </lineage>
</organism>
<sequence length="228" mass="24490">MDADVPLLLGALPDRSIALAAAWLSDAMHFRPHSPRIASTPQRLRCYVALHSRPARAAVLLAIIVHLLVPILNDHLQDRAAVLVACHVYIVAVYAARTSAQAYTMPHRLVHDLVAGAVLVDLAVAIVVPGSSRASSYIAPVIIADTYPSIRSCLRSLRQSLIAVRPYIELLAAHVVVSAAIACLLLSDHNRHFASLGASLLSTMYLLTAVNYPGTWHPPPDPATSSLM</sequence>
<accession>A0A0G4IVY8</accession>
<dbReference type="PANTHER" id="PTHR46726">
    <property type="entry name" value="TWO PORE CHANNEL 3"/>
    <property type="match status" value="1"/>
</dbReference>
<reference evidence="2 4" key="1">
    <citation type="submission" date="2015-02" db="EMBL/GenBank/DDBJ databases">
        <authorList>
            <person name="Chooi Y.-H."/>
        </authorList>
    </citation>
    <scope>NUCLEOTIDE SEQUENCE [LARGE SCALE GENOMIC DNA]</scope>
    <source>
        <strain evidence="2">E3</strain>
    </source>
</reference>
<dbReference type="EMBL" id="OVEO01000007">
    <property type="protein sequence ID" value="SPQ97311.1"/>
    <property type="molecule type" value="Genomic_DNA"/>
</dbReference>
<keyword evidence="3" id="KW-0496">Mitochondrion</keyword>
<keyword evidence="4" id="KW-1185">Reference proteome</keyword>
<dbReference type="AlphaFoldDB" id="A0A0G4IVY8"/>
<proteinExistence type="predicted"/>
<dbReference type="EMBL" id="CDSF01000090">
    <property type="protein sequence ID" value="CEO99294.1"/>
    <property type="molecule type" value="Genomic_DNA"/>
</dbReference>